<evidence type="ECO:0000256" key="1">
    <source>
        <dbReference type="SAM" id="MobiDB-lite"/>
    </source>
</evidence>
<feature type="compositionally biased region" description="Polar residues" evidence="1">
    <location>
        <begin position="634"/>
        <end position="652"/>
    </location>
</feature>
<dbReference type="AlphaFoldDB" id="U1I4W5"/>
<feature type="compositionally biased region" description="Polar residues" evidence="1">
    <location>
        <begin position="195"/>
        <end position="208"/>
    </location>
</feature>
<feature type="compositionally biased region" description="Polar residues" evidence="1">
    <location>
        <begin position="29"/>
        <end position="44"/>
    </location>
</feature>
<accession>U1I4W5</accession>
<dbReference type="PANTHER" id="PTHR28094">
    <property type="entry name" value="MEIOTICALLY UP-REGULATED GENE 113 PROTEIN"/>
    <property type="match status" value="1"/>
</dbReference>
<feature type="compositionally biased region" description="Basic residues" evidence="1">
    <location>
        <begin position="260"/>
        <end position="270"/>
    </location>
</feature>
<dbReference type="HOGENOM" id="CLU_386358_0_0_1"/>
<feature type="compositionally biased region" description="Low complexity" evidence="1">
    <location>
        <begin position="126"/>
        <end position="144"/>
    </location>
</feature>
<evidence type="ECO:0000313" key="3">
    <source>
        <dbReference type="EMBL" id="ERF77154.1"/>
    </source>
</evidence>
<evidence type="ECO:0000313" key="4">
    <source>
        <dbReference type="Proteomes" id="UP000019373"/>
    </source>
</evidence>
<dbReference type="InterPro" id="IPR053006">
    <property type="entry name" value="Meiosis_regulatory"/>
</dbReference>
<reference evidence="4" key="1">
    <citation type="journal article" date="2014" name="BMC Genomics">
        <title>Genome characteristics reveal the impact of lichenization on lichen-forming fungus Endocarpon pusillum Hedwig (Verrucariales, Ascomycota).</title>
        <authorList>
            <person name="Wang Y.-Y."/>
            <person name="Liu B."/>
            <person name="Zhang X.-Y."/>
            <person name="Zhou Q.-M."/>
            <person name="Zhang T."/>
            <person name="Li H."/>
            <person name="Yu Y.-F."/>
            <person name="Zhang X.-L."/>
            <person name="Hao X.-Y."/>
            <person name="Wang M."/>
            <person name="Wang L."/>
            <person name="Wei J.-C."/>
        </authorList>
    </citation>
    <scope>NUCLEOTIDE SEQUENCE [LARGE SCALE GENOMIC DNA]</scope>
    <source>
        <strain evidence="4">Z07020 / HMAS-L-300199</strain>
    </source>
</reference>
<dbReference type="InterPro" id="IPR018306">
    <property type="entry name" value="Phage_T5_Orf172_DNA-bd"/>
</dbReference>
<feature type="region of interest" description="Disordered" evidence="1">
    <location>
        <begin position="119"/>
        <end position="158"/>
    </location>
</feature>
<proteinExistence type="predicted"/>
<organism evidence="3 4">
    <name type="scientific">Endocarpon pusillum (strain Z07020 / HMAS-L-300199)</name>
    <name type="common">Lichen-forming fungus</name>
    <dbReference type="NCBI Taxonomy" id="1263415"/>
    <lineage>
        <taxon>Eukaryota</taxon>
        <taxon>Fungi</taxon>
        <taxon>Dikarya</taxon>
        <taxon>Ascomycota</taxon>
        <taxon>Pezizomycotina</taxon>
        <taxon>Eurotiomycetes</taxon>
        <taxon>Chaetothyriomycetidae</taxon>
        <taxon>Verrucariales</taxon>
        <taxon>Verrucariaceae</taxon>
        <taxon>Endocarpon</taxon>
    </lineage>
</organism>
<feature type="region of interest" description="Disordered" evidence="1">
    <location>
        <begin position="625"/>
        <end position="666"/>
    </location>
</feature>
<dbReference type="GeneID" id="19243307"/>
<dbReference type="Proteomes" id="UP000019373">
    <property type="component" value="Unassembled WGS sequence"/>
</dbReference>
<feature type="region of interest" description="Disordered" evidence="1">
    <location>
        <begin position="252"/>
        <end position="319"/>
    </location>
</feature>
<dbReference type="PANTHER" id="PTHR28094:SF1">
    <property type="entry name" value="MEIOTICALLY UP-REGULATED GENE 113 PROTEIN"/>
    <property type="match status" value="1"/>
</dbReference>
<gene>
    <name evidence="3" type="ORF">EPUS_08458</name>
</gene>
<feature type="domain" description="Bacteriophage T5 Orf172 DNA-binding" evidence="2">
    <location>
        <begin position="512"/>
        <end position="606"/>
    </location>
</feature>
<dbReference type="eggNOG" id="ENOG502SIWC">
    <property type="taxonomic scope" value="Eukaryota"/>
</dbReference>
<feature type="region of interest" description="Disordered" evidence="1">
    <location>
        <begin position="175"/>
        <end position="208"/>
    </location>
</feature>
<dbReference type="SMART" id="SM00974">
    <property type="entry name" value="T5orf172"/>
    <property type="match status" value="1"/>
</dbReference>
<protein>
    <recommendedName>
        <fullName evidence="2">Bacteriophage T5 Orf172 DNA-binding domain-containing protein</fullName>
    </recommendedName>
</protein>
<feature type="region of interest" description="Disordered" evidence="1">
    <location>
        <begin position="358"/>
        <end position="428"/>
    </location>
</feature>
<keyword evidence="4" id="KW-1185">Reference proteome</keyword>
<evidence type="ECO:0000259" key="2">
    <source>
        <dbReference type="SMART" id="SM00974"/>
    </source>
</evidence>
<dbReference type="OrthoDB" id="2417614at2759"/>
<sequence length="715" mass="78574">MHYKKKATVTFPWNDPRLRTEGGKRPSGSDCSDSTVSQKNSVPVNRNPPASEKQVQGQAASLFGVGVEDTDGRAWPGSTEERIVDRDRPLFDLRKTFKSSGTLNPATLGELATDLEEKLEIETRRNAGAATATKSSTTTNTASGQGSSKTGIFGFRVKQPAPSPHANAWLDSSRSIHALSPPPANEARSTRPTEKTSQPQKSTTVSTEDSFLSKLCAAASSAPAQEAGLPATVSARSNYSAQCSQFDGQVHLSDGIVHRPPLRRSQRLRNRTSSDIPRTGPLVESKKFMTPSRQKTRVRTLEKDSTQSASMQETDIRGPQLSELQRLHGSDSSAPITNSSASYTLRLASPKIMVHRPDTISSEEDSHRHSSASSQIAPYMPLQKISTRPYPTVEDGDYFGSSSPIKEESDNEDDSFSHRSKSASPERKLGPISSALISSLLPETAGHFRSGSTALIRTPSPGPVDAVWKRVITKNREMMLPAFFYIVQAFCPDLTVQQIPSGYIYAFKAKDSRAKNYVRIGVTKDIIDRMKQHKRCYREYKLIYPLGGQDLIPVDHAHRVERLIHAELVEYAMKLEQCPGSDPKCHGHGEWFDVKEDHAIAVIQKWCHVISCSVYEQVPLPEKIERKKKKTGRGSLQASSPNDGKTNANSPDRTGGSPRPSNCQSPGLVAETKWRLIPLCLQDMMAICWPLHLRAPTADDEDVNGDGKGKALIEQ</sequence>
<feature type="region of interest" description="Disordered" evidence="1">
    <location>
        <begin position="1"/>
        <end position="57"/>
    </location>
</feature>
<dbReference type="Pfam" id="PF10544">
    <property type="entry name" value="T5orf172"/>
    <property type="match status" value="1"/>
</dbReference>
<dbReference type="EMBL" id="KE720651">
    <property type="protein sequence ID" value="ERF77154.1"/>
    <property type="molecule type" value="Genomic_DNA"/>
</dbReference>
<name>U1I4W5_ENDPU</name>
<dbReference type="RefSeq" id="XP_007785507.1">
    <property type="nucleotide sequence ID" value="XM_007787317.1"/>
</dbReference>